<protein>
    <recommendedName>
        <fullName evidence="7">TRAP transporter large permease protein</fullName>
    </recommendedName>
</protein>
<dbReference type="InterPro" id="IPR010656">
    <property type="entry name" value="DctM"/>
</dbReference>
<feature type="domain" description="TRAP C4-dicarboxylate transport system permease DctM subunit" evidence="8">
    <location>
        <begin position="14"/>
        <end position="445"/>
    </location>
</feature>
<feature type="transmembrane region" description="Helical" evidence="7">
    <location>
        <begin position="420"/>
        <end position="442"/>
    </location>
</feature>
<name>A0A369T893_9PROT</name>
<organism evidence="9 10">
    <name type="scientific">Ferruginivarius sediminum</name>
    <dbReference type="NCBI Taxonomy" id="2661937"/>
    <lineage>
        <taxon>Bacteria</taxon>
        <taxon>Pseudomonadati</taxon>
        <taxon>Pseudomonadota</taxon>
        <taxon>Alphaproteobacteria</taxon>
        <taxon>Rhodospirillales</taxon>
        <taxon>Rhodospirillaceae</taxon>
        <taxon>Ferruginivarius</taxon>
    </lineage>
</organism>
<comment type="subunit">
    <text evidence="7">The complex comprises the extracytoplasmic solute receptor protein and the two transmembrane proteins.</text>
</comment>
<feature type="transmembrane region" description="Helical" evidence="7">
    <location>
        <begin position="351"/>
        <end position="369"/>
    </location>
</feature>
<evidence type="ECO:0000256" key="6">
    <source>
        <dbReference type="ARBA" id="ARBA00023136"/>
    </source>
</evidence>
<dbReference type="AlphaFoldDB" id="A0A369T893"/>
<evidence type="ECO:0000256" key="5">
    <source>
        <dbReference type="ARBA" id="ARBA00022989"/>
    </source>
</evidence>
<evidence type="ECO:0000313" key="10">
    <source>
        <dbReference type="Proteomes" id="UP000253941"/>
    </source>
</evidence>
<feature type="transmembrane region" description="Helical" evidence="7">
    <location>
        <begin position="228"/>
        <end position="254"/>
    </location>
</feature>
<evidence type="ECO:0000256" key="7">
    <source>
        <dbReference type="RuleBase" id="RU369079"/>
    </source>
</evidence>
<keyword evidence="7" id="KW-0813">Transport</keyword>
<dbReference type="PANTHER" id="PTHR33362:SF7">
    <property type="entry name" value="SLL1103 PROTEIN"/>
    <property type="match status" value="1"/>
</dbReference>
<dbReference type="RefSeq" id="WP_114582530.1">
    <property type="nucleotide sequence ID" value="NZ_QPMH01000011.1"/>
</dbReference>
<dbReference type="PANTHER" id="PTHR33362">
    <property type="entry name" value="SIALIC ACID TRAP TRANSPORTER PERMEASE PROTEIN SIAT-RELATED"/>
    <property type="match status" value="1"/>
</dbReference>
<keyword evidence="2" id="KW-1003">Cell membrane</keyword>
<evidence type="ECO:0000256" key="4">
    <source>
        <dbReference type="ARBA" id="ARBA00022692"/>
    </source>
</evidence>
<feature type="transmembrane region" description="Helical" evidence="7">
    <location>
        <begin position="108"/>
        <end position="136"/>
    </location>
</feature>
<feature type="transmembrane region" description="Helical" evidence="7">
    <location>
        <begin position="260"/>
        <end position="278"/>
    </location>
</feature>
<keyword evidence="5 7" id="KW-1133">Transmembrane helix</keyword>
<evidence type="ECO:0000259" key="8">
    <source>
        <dbReference type="Pfam" id="PF06808"/>
    </source>
</evidence>
<dbReference type="EMBL" id="QPMH01000011">
    <property type="protein sequence ID" value="RDD61498.1"/>
    <property type="molecule type" value="Genomic_DNA"/>
</dbReference>
<dbReference type="GO" id="GO:0022857">
    <property type="term" value="F:transmembrane transporter activity"/>
    <property type="evidence" value="ECO:0007669"/>
    <property type="project" value="UniProtKB-UniRule"/>
</dbReference>
<accession>A0A369T893</accession>
<keyword evidence="10" id="KW-1185">Reference proteome</keyword>
<feature type="transmembrane region" description="Helical" evidence="7">
    <location>
        <begin position="183"/>
        <end position="208"/>
    </location>
</feature>
<dbReference type="NCBIfam" id="TIGR00786">
    <property type="entry name" value="dctM"/>
    <property type="match status" value="1"/>
</dbReference>
<evidence type="ECO:0000256" key="1">
    <source>
        <dbReference type="ARBA" id="ARBA00004429"/>
    </source>
</evidence>
<keyword evidence="4 7" id="KW-0812">Transmembrane</keyword>
<evidence type="ECO:0000256" key="3">
    <source>
        <dbReference type="ARBA" id="ARBA00022519"/>
    </source>
</evidence>
<dbReference type="Proteomes" id="UP000253941">
    <property type="component" value="Unassembled WGS sequence"/>
</dbReference>
<evidence type="ECO:0000313" key="9">
    <source>
        <dbReference type="EMBL" id="RDD61498.1"/>
    </source>
</evidence>
<feature type="transmembrane region" description="Helical" evidence="7">
    <location>
        <begin position="323"/>
        <end position="344"/>
    </location>
</feature>
<reference evidence="9 10" key="1">
    <citation type="submission" date="2018-07" db="EMBL/GenBank/DDBJ databases">
        <title>Venubactetium sediminum gen. nov., sp. nov., isolated from a marine solar saltern.</title>
        <authorList>
            <person name="Wang S."/>
        </authorList>
    </citation>
    <scope>NUCLEOTIDE SEQUENCE [LARGE SCALE GENOMIC DNA]</scope>
    <source>
        <strain evidence="9 10">WD2A32</strain>
    </source>
</reference>
<dbReference type="GO" id="GO:0005886">
    <property type="term" value="C:plasma membrane"/>
    <property type="evidence" value="ECO:0007669"/>
    <property type="project" value="UniProtKB-SubCell"/>
</dbReference>
<dbReference type="InterPro" id="IPR004681">
    <property type="entry name" value="TRAP_DctM"/>
</dbReference>
<keyword evidence="3 7" id="KW-0997">Cell inner membrane</keyword>
<comment type="function">
    <text evidence="7">Part of the tripartite ATP-independent periplasmic (TRAP) transport system.</text>
</comment>
<feature type="transmembrane region" description="Helical" evidence="7">
    <location>
        <begin position="148"/>
        <end position="171"/>
    </location>
</feature>
<gene>
    <name evidence="9" type="ORF">DRB17_12405</name>
</gene>
<comment type="caution">
    <text evidence="9">The sequence shown here is derived from an EMBL/GenBank/DDBJ whole genome shotgun (WGS) entry which is preliminary data.</text>
</comment>
<feature type="transmembrane region" description="Helical" evidence="7">
    <location>
        <begin position="290"/>
        <end position="311"/>
    </location>
</feature>
<comment type="subcellular location">
    <subcellularLocation>
        <location evidence="1 7">Cell inner membrane</location>
        <topology evidence="1 7">Multi-pass membrane protein</topology>
    </subcellularLocation>
</comment>
<evidence type="ECO:0000256" key="2">
    <source>
        <dbReference type="ARBA" id="ARBA00022475"/>
    </source>
</evidence>
<dbReference type="Pfam" id="PF06808">
    <property type="entry name" value="DctM"/>
    <property type="match status" value="1"/>
</dbReference>
<keyword evidence="6 7" id="KW-0472">Membrane</keyword>
<feature type="transmembrane region" description="Helical" evidence="7">
    <location>
        <begin position="66"/>
        <end position="88"/>
    </location>
</feature>
<comment type="similarity">
    <text evidence="7">Belongs to the TRAP transporter large permease family.</text>
</comment>
<proteinExistence type="inferred from homology"/>
<sequence length="455" mass="47883">MEALIDLLPALMFVALGGLLFTGLPVAFVVGGVGLAFAVVGIGVGEFRPMQFALITNRIFGGIVENLVLVAVPMFIFMGAMLEVSGIAKDLLRCLQVLMRRVPGGLALSVALMGTIFAATTGIIGASVVLLTLLALPVMVQRGYAQTLASGTVAASGTLGILIPPSIMLVVMGDLLSISVGTLFVAALVPGLMLSVFYVAYIAGIATLRPALAPPMPASEGPQDLRGLIVMMARSFLPAVFLIVLVLGSIVGGFATPTEASGIGAAGATLLAVVNRRLDLRTLDKVVEKTVLTTAMLFLIFVGATAFSYVFRVLGGEHMVIDFINAVGVGTWGILLVLMGIVFVLGFFFDWIEITLIVLPIFAPVVELLDFGEHVARGDVVYWFTVLVAINLQTSFLTPPFGFALFYMKGAAPRSVAMSHIYRGIVPFVLLQLLALALVLAFPEIAMLLPNAVEG</sequence>
<feature type="transmembrane region" description="Helical" evidence="7">
    <location>
        <begin position="381"/>
        <end position="408"/>
    </location>
</feature>
<feature type="transmembrane region" description="Helical" evidence="7">
    <location>
        <begin position="12"/>
        <end position="45"/>
    </location>
</feature>